<reference evidence="1" key="1">
    <citation type="journal article" date="2014" name="Front. Microbiol.">
        <title>High frequency of phylogenetically diverse reductive dehalogenase-homologous genes in deep subseafloor sedimentary metagenomes.</title>
        <authorList>
            <person name="Kawai M."/>
            <person name="Futagami T."/>
            <person name="Toyoda A."/>
            <person name="Takaki Y."/>
            <person name="Nishi S."/>
            <person name="Hori S."/>
            <person name="Arai W."/>
            <person name="Tsubouchi T."/>
            <person name="Morono Y."/>
            <person name="Uchiyama I."/>
            <person name="Ito T."/>
            <person name="Fujiyama A."/>
            <person name="Inagaki F."/>
            <person name="Takami H."/>
        </authorList>
    </citation>
    <scope>NUCLEOTIDE SEQUENCE</scope>
    <source>
        <strain evidence="1">Expedition CK06-06</strain>
    </source>
</reference>
<sequence length="157" mass="17689">MAYDPLQVVLIIRKESPDALISFVTRTFDVLKQSKKLYPLSGLSCVQTIGRELFKTGSPPLLNHFLDSAISLGFELPHVGGVSEEWQVQFNPAHLRNIRVWLDLVEQDPKRNTRLLSALLVNLALGGVHVQDTDLFQKDVSRLLNSPIQQVYSLVKQ</sequence>
<gene>
    <name evidence="1" type="ORF">S01H4_34090</name>
</gene>
<feature type="non-terminal residue" evidence="1">
    <location>
        <position position="157"/>
    </location>
</feature>
<protein>
    <submittedName>
        <fullName evidence="1">Uncharacterized protein</fullName>
    </submittedName>
</protein>
<dbReference type="EMBL" id="BART01018009">
    <property type="protein sequence ID" value="GAG84779.1"/>
    <property type="molecule type" value="Genomic_DNA"/>
</dbReference>
<comment type="caution">
    <text evidence="1">The sequence shown here is derived from an EMBL/GenBank/DDBJ whole genome shotgun (WGS) entry which is preliminary data.</text>
</comment>
<proteinExistence type="predicted"/>
<dbReference type="AlphaFoldDB" id="X1APU6"/>
<organism evidence="1">
    <name type="scientific">marine sediment metagenome</name>
    <dbReference type="NCBI Taxonomy" id="412755"/>
    <lineage>
        <taxon>unclassified sequences</taxon>
        <taxon>metagenomes</taxon>
        <taxon>ecological metagenomes</taxon>
    </lineage>
</organism>
<name>X1APU6_9ZZZZ</name>
<evidence type="ECO:0000313" key="1">
    <source>
        <dbReference type="EMBL" id="GAG84779.1"/>
    </source>
</evidence>
<accession>X1APU6</accession>